<keyword evidence="2" id="KW-1185">Reference proteome</keyword>
<reference evidence="1 2" key="1">
    <citation type="submission" date="2013-02" db="EMBL/GenBank/DDBJ databases">
        <title>Whole genome shotgun sequence of Gordonia malaquae NBRC 108250.</title>
        <authorList>
            <person name="Yoshida I."/>
            <person name="Hosoyama A."/>
            <person name="Tsuchikane K."/>
            <person name="Ando Y."/>
            <person name="Baba S."/>
            <person name="Ohji S."/>
            <person name="Hamada M."/>
            <person name="Tamura T."/>
            <person name="Yamazoe A."/>
            <person name="Yamazaki S."/>
            <person name="Fujita N."/>
        </authorList>
    </citation>
    <scope>NUCLEOTIDE SEQUENCE [LARGE SCALE GENOMIC DNA]</scope>
    <source>
        <strain evidence="1 2">NBRC 108250</strain>
    </source>
</reference>
<comment type="caution">
    <text evidence="1">The sequence shown here is derived from an EMBL/GenBank/DDBJ whole genome shotgun (WGS) entry which is preliminary data.</text>
</comment>
<evidence type="ECO:0000313" key="1">
    <source>
        <dbReference type="EMBL" id="GAC81426.1"/>
    </source>
</evidence>
<organism evidence="1 2">
    <name type="scientific">Gordonia malaquae NBRC 108250</name>
    <dbReference type="NCBI Taxonomy" id="1223542"/>
    <lineage>
        <taxon>Bacteria</taxon>
        <taxon>Bacillati</taxon>
        <taxon>Actinomycetota</taxon>
        <taxon>Actinomycetes</taxon>
        <taxon>Mycobacteriales</taxon>
        <taxon>Gordoniaceae</taxon>
        <taxon>Gordonia</taxon>
    </lineage>
</organism>
<accession>M3TIS7</accession>
<evidence type="ECO:0000313" key="2">
    <source>
        <dbReference type="Proteomes" id="UP000035009"/>
    </source>
</evidence>
<name>M3TIS7_GORML</name>
<protein>
    <submittedName>
        <fullName evidence="1">Uncharacterized protein</fullName>
    </submittedName>
</protein>
<dbReference type="AlphaFoldDB" id="M3TIS7"/>
<dbReference type="Proteomes" id="UP000035009">
    <property type="component" value="Unassembled WGS sequence"/>
</dbReference>
<dbReference type="STRING" id="410332.SAMN04488550_0957"/>
<gene>
    <name evidence="1" type="ORF">GM1_034_00130</name>
</gene>
<proteinExistence type="predicted"/>
<dbReference type="EMBL" id="BAOP01000034">
    <property type="protein sequence ID" value="GAC81426.1"/>
    <property type="molecule type" value="Genomic_DNA"/>
</dbReference>
<sequence>MIEPLASTEWHRAQVVRELCSRYRPLRSPHAYALASELLSLTDASSEADCFIDALAELAWDVEITVAIASDRNDVVSSEQCRIFEDSLAALATSTNGAPSLVATVRMILARFDRASVGTDDICAWAAVILDGTAGASLAEADERLYLRMVDLAYALDYPAALQIIDEVLDEG</sequence>